<keyword evidence="2" id="KW-0238">DNA-binding</keyword>
<name>A0A1Q8CQA9_9PSEU</name>
<evidence type="ECO:0000256" key="3">
    <source>
        <dbReference type="ARBA" id="ARBA00023163"/>
    </source>
</evidence>
<keyword evidence="6" id="KW-1185">Reference proteome</keyword>
<dbReference type="STRING" id="1912961.BU204_15905"/>
<dbReference type="AlphaFoldDB" id="A0A1Q8CQA9"/>
<dbReference type="EMBL" id="MSIE01000028">
    <property type="protein sequence ID" value="OLF16542.1"/>
    <property type="molecule type" value="Genomic_DNA"/>
</dbReference>
<evidence type="ECO:0000256" key="1">
    <source>
        <dbReference type="ARBA" id="ARBA00023015"/>
    </source>
</evidence>
<dbReference type="PANTHER" id="PTHR42756">
    <property type="entry name" value="TRANSCRIPTIONAL REGULATOR, MARR"/>
    <property type="match status" value="1"/>
</dbReference>
<dbReference type="Gene3D" id="1.10.10.10">
    <property type="entry name" value="Winged helix-like DNA-binding domain superfamily/Winged helix DNA-binding domain"/>
    <property type="match status" value="1"/>
</dbReference>
<dbReference type="SMART" id="SM00347">
    <property type="entry name" value="HTH_MARR"/>
    <property type="match status" value="1"/>
</dbReference>
<dbReference type="Proteomes" id="UP000185596">
    <property type="component" value="Unassembled WGS sequence"/>
</dbReference>
<dbReference type="InterPro" id="IPR036388">
    <property type="entry name" value="WH-like_DNA-bd_sf"/>
</dbReference>
<dbReference type="PROSITE" id="PS50995">
    <property type="entry name" value="HTH_MARR_2"/>
    <property type="match status" value="1"/>
</dbReference>
<protein>
    <recommendedName>
        <fullName evidence="4">HTH marR-type domain-containing protein</fullName>
    </recommendedName>
</protein>
<dbReference type="InterPro" id="IPR000835">
    <property type="entry name" value="HTH_MarR-typ"/>
</dbReference>
<evidence type="ECO:0000259" key="4">
    <source>
        <dbReference type="PROSITE" id="PS50995"/>
    </source>
</evidence>
<sequence>MIASVKLSASSVESVTDDVVSFLSRLKQSGEAHILGVAAGLDLSFSQLRALFVLADCQEELAVNELAERLALSMATAGRAVQALARAEMVTRREDDQDRRVKRVRLSERGRALVAGLDRAHREAVRDCVRSLTEHERARLSAALAPLLAQGDTPTPTTGC</sequence>
<feature type="domain" description="HTH marR-type" evidence="4">
    <location>
        <begin position="16"/>
        <end position="149"/>
    </location>
</feature>
<comment type="caution">
    <text evidence="5">The sequence shown here is derived from an EMBL/GenBank/DDBJ whole genome shotgun (WGS) entry which is preliminary data.</text>
</comment>
<evidence type="ECO:0000256" key="2">
    <source>
        <dbReference type="ARBA" id="ARBA00023125"/>
    </source>
</evidence>
<keyword evidence="3" id="KW-0804">Transcription</keyword>
<dbReference type="Pfam" id="PF12802">
    <property type="entry name" value="MarR_2"/>
    <property type="match status" value="1"/>
</dbReference>
<dbReference type="PANTHER" id="PTHR42756:SF1">
    <property type="entry name" value="TRANSCRIPTIONAL REPRESSOR OF EMRAB OPERON"/>
    <property type="match status" value="1"/>
</dbReference>
<accession>A0A1Q8CQA9</accession>
<dbReference type="PRINTS" id="PR00598">
    <property type="entry name" value="HTHMARR"/>
</dbReference>
<reference evidence="5" key="1">
    <citation type="submission" date="2016-12" db="EMBL/GenBank/DDBJ databases">
        <title>The draft genome sequence of Actinophytocola sp. 11-183.</title>
        <authorList>
            <person name="Wang W."/>
            <person name="Yuan L."/>
        </authorList>
    </citation>
    <scope>NUCLEOTIDE SEQUENCE [LARGE SCALE GENOMIC DNA]</scope>
    <source>
        <strain evidence="5">11-183</strain>
    </source>
</reference>
<proteinExistence type="predicted"/>
<dbReference type="GO" id="GO:0003677">
    <property type="term" value="F:DNA binding"/>
    <property type="evidence" value="ECO:0007669"/>
    <property type="project" value="UniProtKB-KW"/>
</dbReference>
<dbReference type="InterPro" id="IPR036390">
    <property type="entry name" value="WH_DNA-bd_sf"/>
</dbReference>
<keyword evidence="1" id="KW-0805">Transcription regulation</keyword>
<gene>
    <name evidence="5" type="ORF">BU204_15905</name>
</gene>
<evidence type="ECO:0000313" key="5">
    <source>
        <dbReference type="EMBL" id="OLF16542.1"/>
    </source>
</evidence>
<dbReference type="GO" id="GO:0003700">
    <property type="term" value="F:DNA-binding transcription factor activity"/>
    <property type="evidence" value="ECO:0007669"/>
    <property type="project" value="InterPro"/>
</dbReference>
<evidence type="ECO:0000313" key="6">
    <source>
        <dbReference type="Proteomes" id="UP000185596"/>
    </source>
</evidence>
<dbReference type="OrthoDB" id="122135at2"/>
<organism evidence="5 6">
    <name type="scientific">Actinophytocola xanthii</name>
    <dbReference type="NCBI Taxonomy" id="1912961"/>
    <lineage>
        <taxon>Bacteria</taxon>
        <taxon>Bacillati</taxon>
        <taxon>Actinomycetota</taxon>
        <taxon>Actinomycetes</taxon>
        <taxon>Pseudonocardiales</taxon>
        <taxon>Pseudonocardiaceae</taxon>
    </lineage>
</organism>
<dbReference type="SUPFAM" id="SSF46785">
    <property type="entry name" value="Winged helix' DNA-binding domain"/>
    <property type="match status" value="1"/>
</dbReference>